<protein>
    <submittedName>
        <fullName evidence="1">DUF3800 domain-containing protein</fullName>
    </submittedName>
</protein>
<dbReference type="InterPro" id="IPR024524">
    <property type="entry name" value="DUF3800"/>
</dbReference>
<reference evidence="1" key="1">
    <citation type="submission" date="2024-06" db="EMBL/GenBank/DDBJ databases">
        <title>Genome Sequence of an extremely halophilic archaeon isolated from Permian era halite, Salado Formation, Carlsbad, New Mexico: Halobacterium sp. strain NMX12-1.</title>
        <authorList>
            <person name="Sotoa L."/>
            <person name="DasSarma P."/>
            <person name="Anton B.P."/>
            <person name="Vincze T."/>
            <person name="Verma I."/>
            <person name="Eralp B."/>
            <person name="Powers D.W."/>
            <person name="Dozier B.L."/>
            <person name="Roberts R.J."/>
            <person name="DasSarma S."/>
        </authorList>
    </citation>
    <scope>NUCLEOTIDE SEQUENCE</scope>
    <source>
        <strain evidence="1">NMX12-1</strain>
    </source>
</reference>
<dbReference type="EMBL" id="CP159204">
    <property type="protein sequence ID" value="XCF15542.1"/>
    <property type="molecule type" value="Genomic_DNA"/>
</dbReference>
<proteinExistence type="predicted"/>
<organism evidence="1">
    <name type="scientific">Halobacterium sp. NMX12-1</name>
    <dbReference type="NCBI Taxonomy" id="3166650"/>
    <lineage>
        <taxon>Archaea</taxon>
        <taxon>Methanobacteriati</taxon>
        <taxon>Methanobacteriota</taxon>
        <taxon>Stenosarchaea group</taxon>
        <taxon>Halobacteria</taxon>
        <taxon>Halobacteriales</taxon>
        <taxon>Halobacteriaceae</taxon>
        <taxon>Halobacterium</taxon>
    </lineage>
</organism>
<gene>
    <name evidence="1" type="ORF">ABSL23_09820</name>
</gene>
<sequence>MPAFGDESGNFRNLLSGNEPYFVLAVAAGERTACGACAGRTIRLSDSMKEAKWNDLVDVEKRRFLESVSDRSVQVAYAVAERSDFDRMRHSYALYDETRMHVRPTSFVTGAMYAALLLSFEESVRTFEFDKVWSDDISAAVVDVLNEVGSSFDATPVISSQSKGVQTADCAAGAVREHALNGGWQSALRDWSDESEYALATVEKWLSEYRK</sequence>
<name>A0AAU8C9L3_9EURY</name>
<dbReference type="RefSeq" id="WP_353633594.1">
    <property type="nucleotide sequence ID" value="NZ_CP159204.1"/>
</dbReference>
<evidence type="ECO:0000313" key="1">
    <source>
        <dbReference type="EMBL" id="XCF15542.1"/>
    </source>
</evidence>
<dbReference type="AlphaFoldDB" id="A0AAU8C9L3"/>
<accession>A0AAU8C9L3</accession>
<dbReference type="KEGG" id="hanx:ABSL23_09820"/>
<dbReference type="Pfam" id="PF12686">
    <property type="entry name" value="DUF3800"/>
    <property type="match status" value="1"/>
</dbReference>
<dbReference type="GeneID" id="91109446"/>